<dbReference type="GO" id="GO:0005829">
    <property type="term" value="C:cytosol"/>
    <property type="evidence" value="ECO:0007669"/>
    <property type="project" value="TreeGrafter"/>
</dbReference>
<sequence>MSFSADAWNRAKPWYDAILAHPFVRELGDGTLDRKIFLRYMVDDAHYLARYSRALATTAARWPEPDGAAAIARFAAGAVEAERMLHASFLDEAGMELDNLESEPTPTCLAYVNSLQADASLAPVEVAMAGLLPCFRIYAEVGQHLADVLAQRPDHPYAAWLATYGDDAFAEDTRRAQELVDQQAGTDPARLEQMHDAYSRASRFEWMFWDASYRGETWPAP</sequence>
<dbReference type="RefSeq" id="WP_162453570.1">
    <property type="nucleotide sequence ID" value="NZ_WLZY01000015.1"/>
</dbReference>
<dbReference type="Pfam" id="PF03070">
    <property type="entry name" value="TENA_THI-4"/>
    <property type="match status" value="1"/>
</dbReference>
<dbReference type="AlphaFoldDB" id="A0A7K3MC13"/>
<gene>
    <name evidence="3" type="ORF">F7O44_27645</name>
</gene>
<comment type="caution">
    <text evidence="3">The sequence shown here is derived from an EMBL/GenBank/DDBJ whole genome shotgun (WGS) entry which is preliminary data.</text>
</comment>
<reference evidence="3 4" key="1">
    <citation type="submission" date="2019-11" db="EMBL/GenBank/DDBJ databases">
        <authorList>
            <person name="Li X.-J."/>
            <person name="Feng X.-M."/>
        </authorList>
    </citation>
    <scope>NUCLEOTIDE SEQUENCE [LARGE SCALE GENOMIC DNA]</scope>
    <source>
        <strain evidence="3 4">XMNu-373</strain>
    </source>
</reference>
<dbReference type="EMBL" id="WLZY01000015">
    <property type="protein sequence ID" value="NDL60854.1"/>
    <property type="molecule type" value="Genomic_DNA"/>
</dbReference>
<dbReference type="InterPro" id="IPR004305">
    <property type="entry name" value="Thiaminase-2/PQQC"/>
</dbReference>
<dbReference type="PANTHER" id="PTHR43198:SF2">
    <property type="entry name" value="SI:CH1073-67J19.1-RELATED"/>
    <property type="match status" value="1"/>
</dbReference>
<dbReference type="InterPro" id="IPR016084">
    <property type="entry name" value="Haem_Oase-like_multi-hlx"/>
</dbReference>
<name>A0A7K3MC13_9ACTN</name>
<dbReference type="CDD" id="cd19365">
    <property type="entry name" value="TenA_C-like"/>
    <property type="match status" value="1"/>
</dbReference>
<dbReference type="InterPro" id="IPR050967">
    <property type="entry name" value="Thiamine_Salvage_TenA"/>
</dbReference>
<evidence type="ECO:0000259" key="2">
    <source>
        <dbReference type="Pfam" id="PF03070"/>
    </source>
</evidence>
<evidence type="ECO:0000256" key="1">
    <source>
        <dbReference type="ARBA" id="ARBA00004948"/>
    </source>
</evidence>
<accession>A0A7K3MC13</accession>
<evidence type="ECO:0000313" key="4">
    <source>
        <dbReference type="Proteomes" id="UP000460435"/>
    </source>
</evidence>
<dbReference type="SUPFAM" id="SSF48613">
    <property type="entry name" value="Heme oxygenase-like"/>
    <property type="match status" value="1"/>
</dbReference>
<organism evidence="3 4">
    <name type="scientific">Phytoactinopolyspora mesophila</name>
    <dbReference type="NCBI Taxonomy" id="2650750"/>
    <lineage>
        <taxon>Bacteria</taxon>
        <taxon>Bacillati</taxon>
        <taxon>Actinomycetota</taxon>
        <taxon>Actinomycetes</taxon>
        <taxon>Jiangellales</taxon>
        <taxon>Jiangellaceae</taxon>
        <taxon>Phytoactinopolyspora</taxon>
    </lineage>
</organism>
<dbReference type="PANTHER" id="PTHR43198">
    <property type="entry name" value="BIFUNCTIONAL TH2 PROTEIN"/>
    <property type="match status" value="1"/>
</dbReference>
<proteinExistence type="predicted"/>
<comment type="pathway">
    <text evidence="1">Cofactor biosynthesis; thiamine diphosphate biosynthesis.</text>
</comment>
<dbReference type="Proteomes" id="UP000460435">
    <property type="component" value="Unassembled WGS sequence"/>
</dbReference>
<dbReference type="Gene3D" id="1.20.910.10">
    <property type="entry name" value="Heme oxygenase-like"/>
    <property type="match status" value="1"/>
</dbReference>
<keyword evidence="4" id="KW-1185">Reference proteome</keyword>
<feature type="domain" description="Thiaminase-2/PQQC" evidence="2">
    <location>
        <begin position="8"/>
        <end position="214"/>
    </location>
</feature>
<protein>
    <submittedName>
        <fullName evidence="3">Thiaminase II</fullName>
    </submittedName>
</protein>
<evidence type="ECO:0000313" key="3">
    <source>
        <dbReference type="EMBL" id="NDL60854.1"/>
    </source>
</evidence>